<sequence>MPRGLTRFREIRKVRSEIERSALPMSQICHKVRSETERSTLPHRRGAQLRHAGLRRRAGISGVQESTTCGDQRRAGMLECDWPIATLRLWLVATHRSAE</sequence>
<dbReference type="Proteomes" id="UP001152523">
    <property type="component" value="Unassembled WGS sequence"/>
</dbReference>
<gene>
    <name evidence="2" type="ORF">CEPIT_LOCUS16642</name>
</gene>
<keyword evidence="3" id="KW-1185">Reference proteome</keyword>
<dbReference type="AlphaFoldDB" id="A0AAV0DPG1"/>
<feature type="compositionally biased region" description="Basic residues" evidence="1">
    <location>
        <begin position="41"/>
        <end position="52"/>
    </location>
</feature>
<name>A0AAV0DPG1_9ASTE</name>
<comment type="caution">
    <text evidence="2">The sequence shown here is derived from an EMBL/GenBank/DDBJ whole genome shotgun (WGS) entry which is preliminary data.</text>
</comment>
<proteinExistence type="predicted"/>
<feature type="region of interest" description="Disordered" evidence="1">
    <location>
        <begin position="33"/>
        <end position="52"/>
    </location>
</feature>
<reference evidence="2" key="1">
    <citation type="submission" date="2022-07" db="EMBL/GenBank/DDBJ databases">
        <authorList>
            <person name="Macas J."/>
            <person name="Novak P."/>
            <person name="Neumann P."/>
        </authorList>
    </citation>
    <scope>NUCLEOTIDE SEQUENCE</scope>
</reference>
<protein>
    <submittedName>
        <fullName evidence="2">Uncharacterized protein</fullName>
    </submittedName>
</protein>
<organism evidence="2 3">
    <name type="scientific">Cuscuta epithymum</name>
    <dbReference type="NCBI Taxonomy" id="186058"/>
    <lineage>
        <taxon>Eukaryota</taxon>
        <taxon>Viridiplantae</taxon>
        <taxon>Streptophyta</taxon>
        <taxon>Embryophyta</taxon>
        <taxon>Tracheophyta</taxon>
        <taxon>Spermatophyta</taxon>
        <taxon>Magnoliopsida</taxon>
        <taxon>eudicotyledons</taxon>
        <taxon>Gunneridae</taxon>
        <taxon>Pentapetalae</taxon>
        <taxon>asterids</taxon>
        <taxon>lamiids</taxon>
        <taxon>Solanales</taxon>
        <taxon>Convolvulaceae</taxon>
        <taxon>Cuscuteae</taxon>
        <taxon>Cuscuta</taxon>
        <taxon>Cuscuta subgen. Cuscuta</taxon>
    </lineage>
</organism>
<dbReference type="EMBL" id="CAMAPF010000124">
    <property type="protein sequence ID" value="CAH9104058.1"/>
    <property type="molecule type" value="Genomic_DNA"/>
</dbReference>
<evidence type="ECO:0000256" key="1">
    <source>
        <dbReference type="SAM" id="MobiDB-lite"/>
    </source>
</evidence>
<evidence type="ECO:0000313" key="2">
    <source>
        <dbReference type="EMBL" id="CAH9104058.1"/>
    </source>
</evidence>
<evidence type="ECO:0000313" key="3">
    <source>
        <dbReference type="Proteomes" id="UP001152523"/>
    </source>
</evidence>
<accession>A0AAV0DPG1</accession>